<feature type="domain" description="Phosphofurin acidic cluster sorting protein 1/2 N-terminal C2" evidence="5">
    <location>
        <begin position="9"/>
        <end position="174"/>
    </location>
</feature>
<comment type="similarity">
    <text evidence="1">Belongs to the PACS family.</text>
</comment>
<evidence type="ECO:0000313" key="6">
    <source>
        <dbReference type="EMBL" id="CAD5224452.1"/>
    </source>
</evidence>
<proteinExistence type="inferred from homology"/>
<evidence type="ECO:0000256" key="3">
    <source>
        <dbReference type="SAM" id="MobiDB-lite"/>
    </source>
</evidence>
<keyword evidence="7" id="KW-1185">Reference proteome</keyword>
<protein>
    <recommendedName>
        <fullName evidence="8">Phosphofurin acidic cluster sorting protein 2</fullName>
    </recommendedName>
</protein>
<feature type="region of interest" description="Disordered" evidence="3">
    <location>
        <begin position="187"/>
        <end position="237"/>
    </location>
</feature>
<dbReference type="Pfam" id="PF25332">
    <property type="entry name" value="C2_PACS_N"/>
    <property type="match status" value="1"/>
</dbReference>
<dbReference type="OrthoDB" id="28829at2759"/>
<dbReference type="Pfam" id="PF10254">
    <property type="entry name" value="Pacs-1"/>
    <property type="match status" value="1"/>
</dbReference>
<feature type="compositionally biased region" description="Acidic residues" evidence="3">
    <location>
        <begin position="193"/>
        <end position="211"/>
    </location>
</feature>
<feature type="compositionally biased region" description="Basic and acidic residues" evidence="3">
    <location>
        <begin position="212"/>
        <end position="221"/>
    </location>
</feature>
<dbReference type="AlphaFoldDB" id="A0A811L9R7"/>
<evidence type="ECO:0008006" key="8">
    <source>
        <dbReference type="Google" id="ProtNLM"/>
    </source>
</evidence>
<dbReference type="Proteomes" id="UP000783686">
    <property type="component" value="Unassembled WGS sequence"/>
</dbReference>
<feature type="compositionally biased region" description="Polar residues" evidence="3">
    <location>
        <begin position="625"/>
        <end position="667"/>
    </location>
</feature>
<name>A0A811L9R7_9BILA</name>
<feature type="domain" description="Phosphofurin acidic cluster sorting protein 1/2 C-terminal" evidence="4">
    <location>
        <begin position="418"/>
        <end position="822"/>
    </location>
</feature>
<evidence type="ECO:0000313" key="7">
    <source>
        <dbReference type="Proteomes" id="UP000614601"/>
    </source>
</evidence>
<gene>
    <name evidence="6" type="ORF">BOKJ2_LOCUS11086</name>
</gene>
<reference evidence="6" key="1">
    <citation type="submission" date="2020-09" db="EMBL/GenBank/DDBJ databases">
        <authorList>
            <person name="Kikuchi T."/>
        </authorList>
    </citation>
    <scope>NUCLEOTIDE SEQUENCE</scope>
    <source>
        <strain evidence="6">SH1</strain>
    </source>
</reference>
<evidence type="ECO:0000259" key="5">
    <source>
        <dbReference type="Pfam" id="PF25332"/>
    </source>
</evidence>
<feature type="compositionally biased region" description="Acidic residues" evidence="3">
    <location>
        <begin position="322"/>
        <end position="333"/>
    </location>
</feature>
<evidence type="ECO:0000259" key="4">
    <source>
        <dbReference type="Pfam" id="PF10254"/>
    </source>
</evidence>
<accession>A0A811L9R7</accession>
<keyword evidence="2" id="KW-0597">Phosphoprotein</keyword>
<dbReference type="PANTHER" id="PTHR13280">
    <property type="entry name" value="PHOSPHOFURIN ACIDIC CLUSTER SORTING PROTEIN"/>
    <property type="match status" value="1"/>
</dbReference>
<comment type="caution">
    <text evidence="6">The sequence shown here is derived from an EMBL/GenBank/DDBJ whole genome shotgun (WGS) entry which is preliminary data.</text>
</comment>
<organism evidence="6 7">
    <name type="scientific">Bursaphelenchus okinawaensis</name>
    <dbReference type="NCBI Taxonomy" id="465554"/>
    <lineage>
        <taxon>Eukaryota</taxon>
        <taxon>Metazoa</taxon>
        <taxon>Ecdysozoa</taxon>
        <taxon>Nematoda</taxon>
        <taxon>Chromadorea</taxon>
        <taxon>Rhabditida</taxon>
        <taxon>Tylenchina</taxon>
        <taxon>Tylenchomorpha</taxon>
        <taxon>Aphelenchoidea</taxon>
        <taxon>Aphelenchoididae</taxon>
        <taxon>Bursaphelenchus</taxon>
    </lineage>
</organism>
<evidence type="ECO:0000256" key="1">
    <source>
        <dbReference type="ARBA" id="ARBA00008590"/>
    </source>
</evidence>
<dbReference type="PANTHER" id="PTHR13280:SF17">
    <property type="entry name" value="KRUEPPEL TARGET AT 95D, ISOFORM A"/>
    <property type="match status" value="1"/>
</dbReference>
<dbReference type="GO" id="GO:0072659">
    <property type="term" value="P:protein localization to plasma membrane"/>
    <property type="evidence" value="ECO:0007669"/>
    <property type="project" value="TreeGrafter"/>
</dbReference>
<feature type="region of interest" description="Disordered" evidence="3">
    <location>
        <begin position="625"/>
        <end position="670"/>
    </location>
</feature>
<dbReference type="EMBL" id="CAJFDH010000005">
    <property type="protein sequence ID" value="CAD5224452.1"/>
    <property type="molecule type" value="Genomic_DNA"/>
</dbReference>
<dbReference type="InterPro" id="IPR057541">
    <property type="entry name" value="PACS1/2_N"/>
</dbReference>
<sequence length="830" mass="93491">MEVSSFGVVPMRFYANWDTDRASNYSIPRALSMVLSRLSFLKSLETENTIVICVRLQGHKRSLRSNDITVPSIQQGVRIDLDISFIIQYSHFVKRKANVLEIFIQRRKKYKNRQIPGFKTLAAGFLNLDDLLQMGGSREVKIFSMNQLSKPDVDVNDSHVATIFISHCQTVAIESGQKSLKHSMVKDLTARDDSEDDVLEDESSGDSEEEVHDIVDYETPNRLRRKRRSTKKSQKNLKQRLTKLLRRFKVQEENIDEGDNHSVLKPTAEELEEIFEELENISDSGPEIEMDKLSIRSNPRPGLHRPFFGSKSDILPVIDDAGASEDSESEEQFSSDNDNRAVESSHNINKFDRVLKHSNTNGSLNFNPSDVKNTDLPFTINDMLTRLDSDSSIVASNVWICSSTDFPWISKVDFNCLKRTRVLDCPTASDVRTVVHNIISRIQKFCNTNSVAPSPTLIGVYGTDRHVSHILRAYVDFLQNKPTQAWITHLRFTILCPPASALGRLLSQASDTGHSEASWRSLSRIATLFDNGDVCQARLMDMEEVLYNAMNAAVNPSENRLLNLPIGEVMLQLSQNNFDSSNNGNQPENKSDSQLFVPFLSEIHLGNLEELNYLYFMKNSFDDPASQSNNNSTPALLHQQSQSNVPQLTSNSASISPPVSPQLPKQQESSKELHLEYWTDLPSTSIATQPSEIDQLDQSFMQNTPGSAKSSVMGNKYSIKASLRTLSIARESMSSLLSIQFVKEKRKDKVLQKLGRKPKSKSSEGFVHSQARVVANVSRLLCSGGKNSELELSIDGVFWKHIRFFQVASQWQTHVKQFPISMPSPPQTAR</sequence>
<dbReference type="Proteomes" id="UP000614601">
    <property type="component" value="Unassembled WGS sequence"/>
</dbReference>
<dbReference type="EMBL" id="CAJFCW020000005">
    <property type="protein sequence ID" value="CAG9119869.1"/>
    <property type="molecule type" value="Genomic_DNA"/>
</dbReference>
<feature type="compositionally biased region" description="Basic residues" evidence="3">
    <location>
        <begin position="222"/>
        <end position="237"/>
    </location>
</feature>
<evidence type="ECO:0000256" key="2">
    <source>
        <dbReference type="ARBA" id="ARBA00022553"/>
    </source>
</evidence>
<dbReference type="InterPro" id="IPR019381">
    <property type="entry name" value="PACS1/2_C"/>
</dbReference>
<feature type="region of interest" description="Disordered" evidence="3">
    <location>
        <begin position="322"/>
        <end position="342"/>
    </location>
</feature>